<dbReference type="InterPro" id="IPR006145">
    <property type="entry name" value="PsdUridine_synth_RsuA/RluA"/>
</dbReference>
<dbReference type="GO" id="GO:0003723">
    <property type="term" value="F:RNA binding"/>
    <property type="evidence" value="ECO:0007669"/>
    <property type="project" value="InterPro"/>
</dbReference>
<dbReference type="InterPro" id="IPR000748">
    <property type="entry name" value="PsdUridine_synth_RsuA/RluB/E/F"/>
</dbReference>
<dbReference type="PANTHER" id="PTHR47683:SF2">
    <property type="entry name" value="RNA-BINDING S4 DOMAIN-CONTAINING PROTEIN"/>
    <property type="match status" value="1"/>
</dbReference>
<keyword evidence="6" id="KW-1185">Reference proteome</keyword>
<dbReference type="GO" id="GO:0006364">
    <property type="term" value="P:rRNA processing"/>
    <property type="evidence" value="ECO:0007669"/>
    <property type="project" value="UniProtKB-ARBA"/>
</dbReference>
<dbReference type="RefSeq" id="WP_322877904.1">
    <property type="nucleotide sequence ID" value="NZ_JAVMIP010000005.1"/>
</dbReference>
<dbReference type="NCBIfam" id="TIGR00093">
    <property type="entry name" value="pseudouridine synthase"/>
    <property type="match status" value="1"/>
</dbReference>
<gene>
    <name evidence="5" type="ORF">RIF25_07400</name>
</gene>
<dbReference type="PROSITE" id="PS01149">
    <property type="entry name" value="PSI_RSU"/>
    <property type="match status" value="1"/>
</dbReference>
<evidence type="ECO:0000313" key="5">
    <source>
        <dbReference type="EMBL" id="MDS3860635.1"/>
    </source>
</evidence>
<name>A0AAE4FTG4_9CYAN</name>
<evidence type="ECO:0000256" key="1">
    <source>
        <dbReference type="ARBA" id="ARBA00008348"/>
    </source>
</evidence>
<dbReference type="Proteomes" id="UP001268256">
    <property type="component" value="Unassembled WGS sequence"/>
</dbReference>
<dbReference type="InterPro" id="IPR020103">
    <property type="entry name" value="PsdUridine_synth_cat_dom_sf"/>
</dbReference>
<dbReference type="InterPro" id="IPR042092">
    <property type="entry name" value="PsdUridine_s_RsuA/RluB/E/F_cat"/>
</dbReference>
<dbReference type="GO" id="GO:0009982">
    <property type="term" value="F:pseudouridine synthase activity"/>
    <property type="evidence" value="ECO:0007669"/>
    <property type="project" value="InterPro"/>
</dbReference>
<evidence type="ECO:0000313" key="6">
    <source>
        <dbReference type="Proteomes" id="UP001268256"/>
    </source>
</evidence>
<dbReference type="InterPro" id="IPR020094">
    <property type="entry name" value="TruA/RsuA/RluB/E/F_N"/>
</dbReference>
<feature type="domain" description="Pseudouridine synthase RsuA/RluA-like" evidence="4">
    <location>
        <begin position="4"/>
        <end position="153"/>
    </location>
</feature>
<evidence type="ECO:0000256" key="2">
    <source>
        <dbReference type="ARBA" id="ARBA00023235"/>
    </source>
</evidence>
<comment type="caution">
    <text evidence="5">The sequence shown here is derived from an EMBL/GenBank/DDBJ whole genome shotgun (WGS) entry which is preliminary data.</text>
</comment>
<dbReference type="EMBL" id="JAVMIP010000005">
    <property type="protein sequence ID" value="MDS3860635.1"/>
    <property type="molecule type" value="Genomic_DNA"/>
</dbReference>
<keyword evidence="2 3" id="KW-0413">Isomerase</keyword>
<dbReference type="InterPro" id="IPR050343">
    <property type="entry name" value="RsuA_PseudoU_synthase"/>
</dbReference>
<dbReference type="GO" id="GO:0001522">
    <property type="term" value="P:pseudouridine synthesis"/>
    <property type="evidence" value="ECO:0007669"/>
    <property type="project" value="InterPro"/>
</dbReference>
<evidence type="ECO:0000259" key="4">
    <source>
        <dbReference type="Pfam" id="PF00849"/>
    </source>
</evidence>
<dbReference type="Pfam" id="PF00849">
    <property type="entry name" value="PseudoU_synth_2"/>
    <property type="match status" value="1"/>
</dbReference>
<dbReference type="SUPFAM" id="SSF55120">
    <property type="entry name" value="Pseudouridine synthase"/>
    <property type="match status" value="1"/>
</dbReference>
<evidence type="ECO:0000256" key="3">
    <source>
        <dbReference type="RuleBase" id="RU003887"/>
    </source>
</evidence>
<dbReference type="Gene3D" id="3.30.70.1560">
    <property type="entry name" value="Alpha-L RNA-binding motif"/>
    <property type="match status" value="1"/>
</dbReference>
<proteinExistence type="inferred from homology"/>
<dbReference type="GO" id="GO:0140098">
    <property type="term" value="F:catalytic activity, acting on RNA"/>
    <property type="evidence" value="ECO:0007669"/>
    <property type="project" value="UniProtKB-ARBA"/>
</dbReference>
<dbReference type="AlphaFoldDB" id="A0AAE4FTG4"/>
<organism evidence="5 6">
    <name type="scientific">Pseudocalidococcus azoricus BACA0444</name>
    <dbReference type="NCBI Taxonomy" id="2918990"/>
    <lineage>
        <taxon>Bacteria</taxon>
        <taxon>Bacillati</taxon>
        <taxon>Cyanobacteriota</taxon>
        <taxon>Cyanophyceae</taxon>
        <taxon>Acaryochloridales</taxon>
        <taxon>Thermosynechococcaceae</taxon>
        <taxon>Pseudocalidococcus</taxon>
        <taxon>Pseudocalidococcus azoricus</taxon>
    </lineage>
</organism>
<dbReference type="InterPro" id="IPR018496">
    <property type="entry name" value="PsdUridine_synth_RsuA/RluB_CS"/>
</dbReference>
<protein>
    <recommendedName>
        <fullName evidence="3">Pseudouridine synthase</fullName>
        <ecNumber evidence="3">5.4.99.-</ecNumber>
    </recommendedName>
</protein>
<dbReference type="Gene3D" id="3.30.70.580">
    <property type="entry name" value="Pseudouridine synthase I, catalytic domain, N-terminal subdomain"/>
    <property type="match status" value="1"/>
</dbReference>
<reference evidence="6" key="1">
    <citation type="submission" date="2023-07" db="EMBL/GenBank/DDBJ databases">
        <authorList>
            <person name="Luz R."/>
            <person name="Cordeiro R."/>
            <person name="Fonseca A."/>
            <person name="Goncalves V."/>
        </authorList>
    </citation>
    <scope>NUCLEOTIDE SEQUENCE [LARGE SCALE GENOMIC DNA]</scope>
    <source>
        <strain evidence="6">BACA0444</strain>
    </source>
</reference>
<accession>A0AAE4FTG4</accession>
<sequence>MPQHYLIFYKPYGVLSQFSPEPGASHPTLKEFIPIPDVYPVGRLDHDSEGLLLLTDDGRLQHFLSDPRYGHRRTYWVQVEGQPTAAQLQQLRQGGLKIQNYFTRPALVHHLPVSPDLPERDPPIRHRAKIPTAWLELTLREGRNRQVRRMTAAVGLPTLRLIRCQIENLSIAGLTPGQWRPLTKAECQQIRPKGR</sequence>
<dbReference type="PANTHER" id="PTHR47683">
    <property type="entry name" value="PSEUDOURIDINE SYNTHASE FAMILY PROTEIN-RELATED"/>
    <property type="match status" value="1"/>
</dbReference>
<dbReference type="EC" id="5.4.99.-" evidence="3"/>
<comment type="similarity">
    <text evidence="1 3">Belongs to the pseudouridine synthase RsuA family.</text>
</comment>